<dbReference type="InterPro" id="IPR029032">
    <property type="entry name" value="AhpD-like"/>
</dbReference>
<dbReference type="RefSeq" id="WP_220109203.1">
    <property type="nucleotide sequence ID" value="NZ_JAHZST010000004.1"/>
</dbReference>
<name>A0ABS7E1L7_9GAMM</name>
<dbReference type="Gene3D" id="1.20.1290.10">
    <property type="entry name" value="AhpD-like"/>
    <property type="match status" value="1"/>
</dbReference>
<dbReference type="SUPFAM" id="SSF69118">
    <property type="entry name" value="AhpD-like"/>
    <property type="match status" value="1"/>
</dbReference>
<keyword evidence="3" id="KW-1185">Reference proteome</keyword>
<sequence>MTDVTFNNTRFDPDLTPFHENAKQMAKAFGYTAALDFDKNLAQLVRLRVAQVNQCSYCLILHSKTAREVGIEPAKIDNLASYWESELYNEQEKVALSYCDRLTQGTDPHFHEIHEQAKRFFSEKEIAELAAIVINMNLWTRLKLAQGATPSYAE</sequence>
<evidence type="ECO:0000313" key="3">
    <source>
        <dbReference type="Proteomes" id="UP001195963"/>
    </source>
</evidence>
<dbReference type="PANTHER" id="PTHR34846:SF10">
    <property type="entry name" value="CYTOPLASMIC PROTEIN"/>
    <property type="match status" value="1"/>
</dbReference>
<evidence type="ECO:0000313" key="2">
    <source>
        <dbReference type="EMBL" id="MBW8183596.1"/>
    </source>
</evidence>
<organism evidence="2 3">
    <name type="scientific">Shewanella nanhaiensis</name>
    <dbReference type="NCBI Taxonomy" id="2864872"/>
    <lineage>
        <taxon>Bacteria</taxon>
        <taxon>Pseudomonadati</taxon>
        <taxon>Pseudomonadota</taxon>
        <taxon>Gammaproteobacteria</taxon>
        <taxon>Alteromonadales</taxon>
        <taxon>Shewanellaceae</taxon>
        <taxon>Shewanella</taxon>
    </lineage>
</organism>
<dbReference type="NCBIfam" id="TIGR00778">
    <property type="entry name" value="ahpD_dom"/>
    <property type="match status" value="1"/>
</dbReference>
<comment type="caution">
    <text evidence="2">The sequence shown here is derived from an EMBL/GenBank/DDBJ whole genome shotgun (WGS) entry which is preliminary data.</text>
</comment>
<accession>A0ABS7E1L7</accession>
<dbReference type="Proteomes" id="UP001195963">
    <property type="component" value="Unassembled WGS sequence"/>
</dbReference>
<feature type="domain" description="Carboxymuconolactone decarboxylase-like" evidence="1">
    <location>
        <begin position="37"/>
        <end position="95"/>
    </location>
</feature>
<dbReference type="Pfam" id="PF02627">
    <property type="entry name" value="CMD"/>
    <property type="match status" value="1"/>
</dbReference>
<protein>
    <submittedName>
        <fullName evidence="2">Carboxymuconolactone decarboxylase family protein</fullName>
    </submittedName>
</protein>
<dbReference type="PANTHER" id="PTHR34846">
    <property type="entry name" value="4-CARBOXYMUCONOLACTONE DECARBOXYLASE FAMILY PROTEIN (AFU_ORTHOLOGUE AFUA_6G11590)"/>
    <property type="match status" value="1"/>
</dbReference>
<dbReference type="InterPro" id="IPR003779">
    <property type="entry name" value="CMD-like"/>
</dbReference>
<proteinExistence type="predicted"/>
<evidence type="ECO:0000259" key="1">
    <source>
        <dbReference type="Pfam" id="PF02627"/>
    </source>
</evidence>
<gene>
    <name evidence="2" type="ORF">K0625_07935</name>
</gene>
<dbReference type="InterPro" id="IPR004675">
    <property type="entry name" value="AhpD_core"/>
</dbReference>
<dbReference type="EMBL" id="JAHZST010000004">
    <property type="protein sequence ID" value="MBW8183596.1"/>
    <property type="molecule type" value="Genomic_DNA"/>
</dbReference>
<reference evidence="2 3" key="1">
    <citation type="submission" date="2021-07" db="EMBL/GenBank/DDBJ databases">
        <title>Shewanella sp. nov, isolated from SCS.</title>
        <authorList>
            <person name="Cao W.R."/>
        </authorList>
    </citation>
    <scope>NUCLEOTIDE SEQUENCE [LARGE SCALE GENOMIC DNA]</scope>
    <source>
        <strain evidence="2 3">NR704-98</strain>
    </source>
</reference>